<feature type="domain" description="Chitin-binding type-2" evidence="10">
    <location>
        <begin position="27"/>
        <end position="93"/>
    </location>
</feature>
<keyword evidence="6" id="KW-0624">Polysaccharide degradation</keyword>
<comment type="catalytic activity">
    <reaction evidence="1">
        <text>Random endo-hydrolysis of N-acetyl-beta-D-glucosaminide (1-&gt;4)-beta-linkages in chitin and chitodextrins.</text>
        <dbReference type="EC" id="3.2.1.14"/>
    </reaction>
</comment>
<evidence type="ECO:0000256" key="5">
    <source>
        <dbReference type="ARBA" id="ARBA00022737"/>
    </source>
</evidence>
<evidence type="ECO:0000256" key="8">
    <source>
        <dbReference type="ARBA" id="ARBA00023180"/>
    </source>
</evidence>
<evidence type="ECO:0000256" key="1">
    <source>
        <dbReference type="ARBA" id="ARBA00000822"/>
    </source>
</evidence>
<dbReference type="SMART" id="SM00494">
    <property type="entry name" value="ChtBD2"/>
    <property type="match status" value="5"/>
</dbReference>
<dbReference type="Pfam" id="PF01607">
    <property type="entry name" value="CBM_14"/>
    <property type="match status" value="4"/>
</dbReference>
<evidence type="ECO:0000313" key="11">
    <source>
        <dbReference type="EMBL" id="CAK8694457.1"/>
    </source>
</evidence>
<feature type="domain" description="Chitin-binding type-2" evidence="10">
    <location>
        <begin position="198"/>
        <end position="256"/>
    </location>
</feature>
<keyword evidence="5" id="KW-0677">Repeat</keyword>
<dbReference type="SUPFAM" id="SSF57625">
    <property type="entry name" value="Invertebrate chitin-binding proteins"/>
    <property type="match status" value="5"/>
</dbReference>
<protein>
    <recommendedName>
        <fullName evidence="2">chitinase</fullName>
        <ecNumber evidence="2">3.2.1.14</ecNumber>
    </recommendedName>
</protein>
<evidence type="ECO:0000256" key="3">
    <source>
        <dbReference type="ARBA" id="ARBA00022669"/>
    </source>
</evidence>
<keyword evidence="6" id="KW-0146">Chitin degradation</keyword>
<dbReference type="EC" id="3.2.1.14" evidence="2"/>
<evidence type="ECO:0000256" key="4">
    <source>
        <dbReference type="ARBA" id="ARBA00022729"/>
    </source>
</evidence>
<evidence type="ECO:0000256" key="6">
    <source>
        <dbReference type="ARBA" id="ARBA00023024"/>
    </source>
</evidence>
<feature type="domain" description="Chitin-binding type-2" evidence="10">
    <location>
        <begin position="115"/>
        <end position="178"/>
    </location>
</feature>
<dbReference type="PANTHER" id="PTHR23301">
    <property type="entry name" value="CHITIN BINDING PERITROPHIN-A"/>
    <property type="match status" value="1"/>
</dbReference>
<feature type="domain" description="Chitin-binding type-2" evidence="10">
    <location>
        <begin position="276"/>
        <end position="335"/>
    </location>
</feature>
<name>A0ABP0GS01_CLALP</name>
<comment type="caution">
    <text evidence="11">The sequence shown here is derived from an EMBL/GenBank/DDBJ whole genome shotgun (WGS) entry which is preliminary data.</text>
</comment>
<evidence type="ECO:0000313" key="12">
    <source>
        <dbReference type="Proteomes" id="UP001642483"/>
    </source>
</evidence>
<dbReference type="PROSITE" id="PS50940">
    <property type="entry name" value="CHIT_BIND_II"/>
    <property type="match status" value="5"/>
</dbReference>
<proteinExistence type="predicted"/>
<keyword evidence="4 9" id="KW-0732">Signal</keyword>
<dbReference type="Gene3D" id="2.170.140.10">
    <property type="entry name" value="Chitin binding domain"/>
    <property type="match status" value="4"/>
</dbReference>
<keyword evidence="12" id="KW-1185">Reference proteome</keyword>
<feature type="chain" id="PRO_5045753232" description="chitinase" evidence="9">
    <location>
        <begin position="17"/>
        <end position="414"/>
    </location>
</feature>
<keyword evidence="7" id="KW-1015">Disulfide bond</keyword>
<dbReference type="InterPro" id="IPR051940">
    <property type="entry name" value="Chitin_bind-dev_reg"/>
</dbReference>
<dbReference type="InterPro" id="IPR036508">
    <property type="entry name" value="Chitin-bd_dom_sf"/>
</dbReference>
<organism evidence="11 12">
    <name type="scientific">Clavelina lepadiformis</name>
    <name type="common">Light-bulb sea squirt</name>
    <name type="synonym">Ascidia lepadiformis</name>
    <dbReference type="NCBI Taxonomy" id="159417"/>
    <lineage>
        <taxon>Eukaryota</taxon>
        <taxon>Metazoa</taxon>
        <taxon>Chordata</taxon>
        <taxon>Tunicata</taxon>
        <taxon>Ascidiacea</taxon>
        <taxon>Aplousobranchia</taxon>
        <taxon>Clavelinidae</taxon>
        <taxon>Clavelina</taxon>
    </lineage>
</organism>
<keyword evidence="6" id="KW-0119">Carbohydrate metabolism</keyword>
<dbReference type="PANTHER" id="PTHR23301:SF0">
    <property type="entry name" value="CHITIN-BINDING TYPE-2 DOMAIN-CONTAINING PROTEIN-RELATED"/>
    <property type="match status" value="1"/>
</dbReference>
<keyword evidence="3" id="KW-0147">Chitin-binding</keyword>
<feature type="signal peptide" evidence="9">
    <location>
        <begin position="1"/>
        <end position="16"/>
    </location>
</feature>
<sequence length="414" mass="44880">MLKGILILLCAGLSYAALEYPQVATSEFDCSLYPNVDRFYAAYPITGECEHFYRCVPTEPLAYKYECLDAETVFDEHQQYCVFPYQTSPPCGTLGSTTIGTGGTNLPPATADPNGFYCDGLAFGYYANPAECNSFYICNGDVPAGTSPNSVPCPSGLVYNPVAEYCDWPYNVAPPCGTKTFRRVPFDNVGPACPDDERYECNGVTNIVVDSDCTTYYNCDENIQRVCPSSCPPGLVFNAANGYCDWVYNVASPCGTLSARQVYETVTGPACEPEERYNCNGATATVVDSEDCSVFYNCDSNIQQPCPSKCADGLVYNTDLGVCDWLYNVPPPCGVTTTTIATTSVVITNNPGCSDSERYNCNGAVAPVRDSADCSVYYNCDAQTQHPCPTTCPDGLLYDETLDVCNWPSEVTNC</sequence>
<reference evidence="11 12" key="1">
    <citation type="submission" date="2024-02" db="EMBL/GenBank/DDBJ databases">
        <authorList>
            <person name="Daric V."/>
            <person name="Darras S."/>
        </authorList>
    </citation>
    <scope>NUCLEOTIDE SEQUENCE [LARGE SCALE GENOMIC DNA]</scope>
</reference>
<keyword evidence="8" id="KW-0325">Glycoprotein</keyword>
<accession>A0ABP0GS01</accession>
<evidence type="ECO:0000256" key="2">
    <source>
        <dbReference type="ARBA" id="ARBA00012729"/>
    </source>
</evidence>
<dbReference type="EMBL" id="CAWYQH010000141">
    <property type="protein sequence ID" value="CAK8694457.1"/>
    <property type="molecule type" value="Genomic_DNA"/>
</dbReference>
<gene>
    <name evidence="11" type="ORF">CVLEPA_LOCUS27827</name>
</gene>
<feature type="domain" description="Chitin-binding type-2" evidence="10">
    <location>
        <begin position="358"/>
        <end position="414"/>
    </location>
</feature>
<evidence type="ECO:0000256" key="7">
    <source>
        <dbReference type="ARBA" id="ARBA00023157"/>
    </source>
</evidence>
<evidence type="ECO:0000259" key="10">
    <source>
        <dbReference type="PROSITE" id="PS50940"/>
    </source>
</evidence>
<evidence type="ECO:0000256" key="9">
    <source>
        <dbReference type="SAM" id="SignalP"/>
    </source>
</evidence>
<dbReference type="Proteomes" id="UP001642483">
    <property type="component" value="Unassembled WGS sequence"/>
</dbReference>
<dbReference type="InterPro" id="IPR002557">
    <property type="entry name" value="Chitin-bd_dom"/>
</dbReference>